<comment type="similarity">
    <text evidence="2">Belongs to the disproportionating enzyme family.</text>
</comment>
<dbReference type="GO" id="GO:0004134">
    <property type="term" value="F:4-alpha-glucanotransferase activity"/>
    <property type="evidence" value="ECO:0007669"/>
    <property type="project" value="UniProtKB-EC"/>
</dbReference>
<dbReference type="AlphaFoldDB" id="A0A814QID3"/>
<sequence>MRLERSSGILVHITSLPSKYGIGDFGREAFKFIDFLFETKQKLWQILPLTITNSPSPYSCISSFAGNPWLISPEILLENNFLTENDFNFIDKSKISDDYVNFKYIKEIKENLLKKALKNFEKLNENWKNILNEFYENEKYWIDDFILFMILKNKYNEGTWSDWPHQYRSREKLSLDKLRQDENHHFQYYLFVQYIFYQQWNQLKTYANNHKIQIIGDIPIYLDYHSTDVWTNQHLFQLDQQTFKPTIVSGFPSSDKYDIQIWNQPIYKWNDKSIRNDLFQWWINRLSKTLKNVNILRIDHFRGFISHYVIPIDMNTSKPIISNAHWINTPGYELFTEVKKSLGSDIPLIVEDIGDVTLEVFNLRDQFHFYGIRILQMGFNTYPDNIYAPHNYIYNSFAYTGTHDNATTLEWWKKLATKKEKEQFIEYIRYSFKNENQLELEKHLENFISWIFIQLVLQSSSNGAILHMPDILNTDIRMNYPGNECSLEKDGRQNWSWRFQWSQLTSDRKNELKRLTIQYGRDLIYGKSIPPKDMIMKNDESFFNKQINE</sequence>
<evidence type="ECO:0000256" key="8">
    <source>
        <dbReference type="ARBA" id="ARBA00031501"/>
    </source>
</evidence>
<organism evidence="12 13">
    <name type="scientific">Adineta steineri</name>
    <dbReference type="NCBI Taxonomy" id="433720"/>
    <lineage>
        <taxon>Eukaryota</taxon>
        <taxon>Metazoa</taxon>
        <taxon>Spiralia</taxon>
        <taxon>Gnathifera</taxon>
        <taxon>Rotifera</taxon>
        <taxon>Eurotatoria</taxon>
        <taxon>Bdelloidea</taxon>
        <taxon>Adinetida</taxon>
        <taxon>Adinetidae</taxon>
        <taxon>Adineta</taxon>
    </lineage>
</organism>
<evidence type="ECO:0000256" key="9">
    <source>
        <dbReference type="SAM" id="Coils"/>
    </source>
</evidence>
<evidence type="ECO:0000313" key="10">
    <source>
        <dbReference type="EMBL" id="CAF1045665.1"/>
    </source>
</evidence>
<proteinExistence type="inferred from homology"/>
<dbReference type="NCBIfam" id="NF011080">
    <property type="entry name" value="PRK14508.1-3"/>
    <property type="match status" value="1"/>
</dbReference>
<dbReference type="InterPro" id="IPR017853">
    <property type="entry name" value="GH"/>
</dbReference>
<keyword evidence="13" id="KW-1185">Reference proteome</keyword>
<evidence type="ECO:0000256" key="3">
    <source>
        <dbReference type="ARBA" id="ARBA00012560"/>
    </source>
</evidence>
<evidence type="ECO:0000256" key="5">
    <source>
        <dbReference type="ARBA" id="ARBA00022679"/>
    </source>
</evidence>
<keyword evidence="4" id="KW-0328">Glycosyltransferase</keyword>
<dbReference type="EMBL" id="CAJNOI010000093">
    <property type="protein sequence ID" value="CAF1045665.1"/>
    <property type="molecule type" value="Genomic_DNA"/>
</dbReference>
<dbReference type="EC" id="2.4.1.25" evidence="3"/>
<dbReference type="InterPro" id="IPR003385">
    <property type="entry name" value="Glyco_hydro_77"/>
</dbReference>
<dbReference type="Gene3D" id="3.20.20.80">
    <property type="entry name" value="Glycosidases"/>
    <property type="match status" value="1"/>
</dbReference>
<dbReference type="OrthoDB" id="6123450at2759"/>
<dbReference type="Proteomes" id="UP000663832">
    <property type="component" value="Unassembled WGS sequence"/>
</dbReference>
<feature type="coiled-coil region" evidence="9">
    <location>
        <begin position="106"/>
        <end position="137"/>
    </location>
</feature>
<dbReference type="SUPFAM" id="SSF51445">
    <property type="entry name" value="(Trans)glycosidases"/>
    <property type="match status" value="1"/>
</dbReference>
<evidence type="ECO:0000256" key="7">
    <source>
        <dbReference type="ARBA" id="ARBA00031423"/>
    </source>
</evidence>
<dbReference type="GO" id="GO:0005975">
    <property type="term" value="P:carbohydrate metabolic process"/>
    <property type="evidence" value="ECO:0007669"/>
    <property type="project" value="InterPro"/>
</dbReference>
<dbReference type="PANTHER" id="PTHR32438:SF5">
    <property type="entry name" value="4-ALPHA-GLUCANOTRANSFERASE DPE1, CHLOROPLASTIC_AMYLOPLASTIC"/>
    <property type="match status" value="1"/>
</dbReference>
<dbReference type="Pfam" id="PF02446">
    <property type="entry name" value="Glyco_hydro_77"/>
    <property type="match status" value="1"/>
</dbReference>
<reference evidence="12" key="1">
    <citation type="submission" date="2021-02" db="EMBL/GenBank/DDBJ databases">
        <authorList>
            <person name="Nowell W R."/>
        </authorList>
    </citation>
    <scope>NUCLEOTIDE SEQUENCE</scope>
</reference>
<keyword evidence="9" id="KW-0175">Coiled coil</keyword>
<evidence type="ECO:0000256" key="1">
    <source>
        <dbReference type="ARBA" id="ARBA00000439"/>
    </source>
</evidence>
<evidence type="ECO:0000313" key="11">
    <source>
        <dbReference type="EMBL" id="CAF1053266.1"/>
    </source>
</evidence>
<evidence type="ECO:0000256" key="4">
    <source>
        <dbReference type="ARBA" id="ARBA00022676"/>
    </source>
</evidence>
<protein>
    <recommendedName>
        <fullName evidence="3">4-alpha-glucanotransferase</fullName>
        <ecNumber evidence="3">2.4.1.25</ecNumber>
    </recommendedName>
    <alternativeName>
        <fullName evidence="7">Amylomaltase</fullName>
    </alternativeName>
    <alternativeName>
        <fullName evidence="8">Disproportionating enzyme</fullName>
    </alternativeName>
</protein>
<gene>
    <name evidence="10" type="ORF">BJG266_LOCUS18321</name>
    <name evidence="11" type="ORF">QVE165_LOCUS17738</name>
    <name evidence="12" type="ORF">QVE165_LOCUS21367</name>
</gene>
<dbReference type="EMBL" id="CAJNOM010000137">
    <property type="protein sequence ID" value="CAF1120497.1"/>
    <property type="molecule type" value="Genomic_DNA"/>
</dbReference>
<dbReference type="PANTHER" id="PTHR32438">
    <property type="entry name" value="4-ALPHA-GLUCANOTRANSFERASE DPE1, CHLOROPLASTIC/AMYLOPLASTIC"/>
    <property type="match status" value="1"/>
</dbReference>
<comment type="catalytic activity">
    <reaction evidence="1">
        <text>Transfers a segment of a (1-&gt;4)-alpha-D-glucan to a new position in an acceptor, which may be glucose or a (1-&gt;4)-alpha-D-glucan.</text>
        <dbReference type="EC" id="2.4.1.25"/>
    </reaction>
</comment>
<keyword evidence="5" id="KW-0808">Transferase</keyword>
<dbReference type="EMBL" id="CAJNOM010000103">
    <property type="protein sequence ID" value="CAF1053266.1"/>
    <property type="molecule type" value="Genomic_DNA"/>
</dbReference>
<dbReference type="Proteomes" id="UP000663877">
    <property type="component" value="Unassembled WGS sequence"/>
</dbReference>
<evidence type="ECO:0000256" key="6">
    <source>
        <dbReference type="ARBA" id="ARBA00023277"/>
    </source>
</evidence>
<dbReference type="NCBIfam" id="TIGR00217">
    <property type="entry name" value="malQ"/>
    <property type="match status" value="1"/>
</dbReference>
<evidence type="ECO:0000313" key="13">
    <source>
        <dbReference type="Proteomes" id="UP000663832"/>
    </source>
</evidence>
<keyword evidence="6" id="KW-0119">Carbohydrate metabolism</keyword>
<comment type="caution">
    <text evidence="12">The sequence shown here is derived from an EMBL/GenBank/DDBJ whole genome shotgun (WGS) entry which is preliminary data.</text>
</comment>
<accession>A0A814QID3</accession>
<name>A0A814QID3_9BILA</name>
<evidence type="ECO:0000313" key="12">
    <source>
        <dbReference type="EMBL" id="CAF1120497.1"/>
    </source>
</evidence>
<evidence type="ECO:0000256" key="2">
    <source>
        <dbReference type="ARBA" id="ARBA00005684"/>
    </source>
</evidence>